<dbReference type="PANTHER" id="PTHR14465:SF0">
    <property type="entry name" value="IQ DOMAIN-CONTAINING PROTEIN H"/>
    <property type="match status" value="1"/>
</dbReference>
<dbReference type="FunCoup" id="A0A6I8NLL3">
    <property type="interactions" value="43"/>
</dbReference>
<feature type="region of interest" description="Disordered" evidence="1">
    <location>
        <begin position="326"/>
        <end position="347"/>
    </location>
</feature>
<evidence type="ECO:0000259" key="2">
    <source>
        <dbReference type="Pfam" id="PF24923"/>
    </source>
</evidence>
<dbReference type="Ensembl" id="ENSOANT00000048705.1">
    <property type="protein sequence ID" value="ENSOANP00000041630.1"/>
    <property type="gene ID" value="ENSOANG00000013556.4"/>
</dbReference>
<dbReference type="InterPro" id="IPR056855">
    <property type="entry name" value="ATP-grasp_IQCH"/>
</dbReference>
<evidence type="ECO:0000256" key="1">
    <source>
        <dbReference type="SAM" id="MobiDB-lite"/>
    </source>
</evidence>
<reference evidence="3" key="3">
    <citation type="submission" date="2025-09" db="UniProtKB">
        <authorList>
            <consortium name="Ensembl"/>
        </authorList>
    </citation>
    <scope>IDENTIFICATION</scope>
    <source>
        <strain evidence="3">Glennie</strain>
    </source>
</reference>
<dbReference type="PROSITE" id="PS50096">
    <property type="entry name" value="IQ"/>
    <property type="match status" value="1"/>
</dbReference>
<name>A0A6I8NLL3_ORNAN</name>
<keyword evidence="4" id="KW-1185">Reference proteome</keyword>
<dbReference type="GeneTree" id="ENSGT00390000008908"/>
<dbReference type="Bgee" id="ENSOANG00000013556">
    <property type="expression patterns" value="Expressed in testis and 8 other cell types or tissues"/>
</dbReference>
<feature type="compositionally biased region" description="Polar residues" evidence="1">
    <location>
        <begin position="421"/>
        <end position="435"/>
    </location>
</feature>
<dbReference type="Proteomes" id="UP000002279">
    <property type="component" value="Chromosome 5"/>
</dbReference>
<dbReference type="InParanoid" id="A0A6I8NLL3"/>
<dbReference type="Pfam" id="PF24923">
    <property type="entry name" value="ATP-grasp_IQCH"/>
    <property type="match status" value="1"/>
</dbReference>
<feature type="domain" description="IQCH-like ATP-grasp" evidence="2">
    <location>
        <begin position="864"/>
        <end position="1130"/>
    </location>
</feature>
<evidence type="ECO:0000313" key="4">
    <source>
        <dbReference type="Proteomes" id="UP000002279"/>
    </source>
</evidence>
<feature type="region of interest" description="Disordered" evidence="1">
    <location>
        <begin position="1"/>
        <end position="24"/>
    </location>
</feature>
<dbReference type="InterPro" id="IPR038752">
    <property type="entry name" value="IQCH"/>
</dbReference>
<sequence length="1296" mass="144703">MEGGAADVLGSADSPLGCGGRPGYSRWTSRWAAKEAAQLASRALGRPAAMAASLLTARPPSSARSHFRRGPNHLAFWRGGDARAAPGLDKAQRKGGEDDPPSLRGAGWTRPSGGGGGTRGCYGDGEPLRARPGGVWERRPTAARTMANRLLPADPVGAILVQVQEDLEHLKEELTRVPVRGKEQHLDIQTLETAIKRTELGLKIHVEQYLNAINRRVLTIPSLEDKASHPHPLSKWNFPSDIPKQSIVFPLSTRDKALPVPVEGRFFPHISPGSKPKVTMNVKMFQDPESIKHRTSPNQNSGISLPLISRRKTAFIPPQKIVKGPTVPSLTIPPASHRTDPSLTPLPVLEKDANKGILSLLERGLIPAAAKITLENPPVLPKAAPLHPFPKPYKAPTSGGSISKLAVVGRAQLAFRDSKPTESPQGPGSSSTKESTAPPPCDVFVLPAQNSKPICSPSPSRLELVPYPSPQLQREVVFLEESQERQHSPDWPISSIPVVPTEKSSALFFSFPDRQASNEELCLPTEKSVPDYDFSIFNGIIDKKAPDFVAFRERFCLCWGNIISFLEYIEEFLRDYAIPQVRIKGRKLVELLPDFELKERPTRDDLFTVMENPNEIARALNQPGQRFKGQGGVHMAAVKIQTTWRHYQAQKTYSDFKRKKWASGVIAVTWLLYTQKIRLKKALKESRQRHLENFHARAKHLAANWNRMRTSRRTIIHIPSLGYPQTVRANISRFGLQQNLQLGRLCDIADANVDVIYICPLHLTKELQQYYNKLLGLRAAVVSGNPEDAGDLKDRFKILTPEAINCFTRHPLCLATHLKYSPKTIKRIKNLIQGKEAYIVGAFLHRDDLAVADMLNVPILGSQPEMIQFYSSKSGNKKIFDSAHVLVPPGVHDIYNEQQMIEQLSQLIADHLEVQRWIFKMNNEFGGNGTAFCDILLHLKCYKWLLKESQRYSHGNWSKKWAQEPALVKISQELADVLAQHAQPVNGKRFPTWEKFLRTFLSQGGVIEAFPPSDNVTNLTVDMLIEPTGEIKMVSSGDQFHCDGPFRSSGTTLPQSSVDPQVLSSLCLSIGKVCKARGALGYFSIDLVTFIHPVTKEQEVWATDLDLFYSDQLAMTQLLLYVTNGNLDCQSGLLEVPCFTKRMKRPRLHPEIIKKPLETHRWAVMSSQLRHTNLSLIFYYVFLQMCQGHGIGFNVQEKKGTVFVLYENQNRHRLGMLTIGDDLQGVLMTFAHNLFIIHQEISAPNMQGETNFKSCTSEMETILGVAAENKLKFEEEEKEGEANIESGPSDKEPIAI</sequence>
<reference evidence="3 4" key="1">
    <citation type="journal article" date="2008" name="Nature">
        <title>Genome analysis of the platypus reveals unique signatures of evolution.</title>
        <authorList>
            <person name="Warren W.C."/>
            <person name="Hillier L.W."/>
            <person name="Marshall Graves J.A."/>
            <person name="Birney E."/>
            <person name="Ponting C.P."/>
            <person name="Grutzner F."/>
            <person name="Belov K."/>
            <person name="Miller W."/>
            <person name="Clarke L."/>
            <person name="Chinwalla A.T."/>
            <person name="Yang S.P."/>
            <person name="Heger A."/>
            <person name="Locke D.P."/>
            <person name="Miethke P."/>
            <person name="Waters P.D."/>
            <person name="Veyrunes F."/>
            <person name="Fulton L."/>
            <person name="Fulton B."/>
            <person name="Graves T."/>
            <person name="Wallis J."/>
            <person name="Puente X.S."/>
            <person name="Lopez-Otin C."/>
            <person name="Ordonez G.R."/>
            <person name="Eichler E.E."/>
            <person name="Chen L."/>
            <person name="Cheng Z."/>
            <person name="Deakin J.E."/>
            <person name="Alsop A."/>
            <person name="Thompson K."/>
            <person name="Kirby P."/>
            <person name="Papenfuss A.T."/>
            <person name="Wakefield M.J."/>
            <person name="Olender T."/>
            <person name="Lancet D."/>
            <person name="Huttley G.A."/>
            <person name="Smit A.F."/>
            <person name="Pask A."/>
            <person name="Temple-Smith P."/>
            <person name="Batzer M.A."/>
            <person name="Walker J.A."/>
            <person name="Konkel M.K."/>
            <person name="Harris R.S."/>
            <person name="Whittington C.M."/>
            <person name="Wong E.S."/>
            <person name="Gemmell N.J."/>
            <person name="Buschiazzo E."/>
            <person name="Vargas Jentzsch I.M."/>
            <person name="Merkel A."/>
            <person name="Schmitz J."/>
            <person name="Zemann A."/>
            <person name="Churakov G."/>
            <person name="Kriegs J.O."/>
            <person name="Brosius J."/>
            <person name="Murchison E.P."/>
            <person name="Sachidanandam R."/>
            <person name="Smith C."/>
            <person name="Hannon G.J."/>
            <person name="Tsend-Ayush E."/>
            <person name="McMillan D."/>
            <person name="Attenborough R."/>
            <person name="Rens W."/>
            <person name="Ferguson-Smith M."/>
            <person name="Lefevre C.M."/>
            <person name="Sharp J.A."/>
            <person name="Nicholas K.R."/>
            <person name="Ray D.A."/>
            <person name="Kube M."/>
            <person name="Reinhardt R."/>
            <person name="Pringle T.H."/>
            <person name="Taylor J."/>
            <person name="Jones R.C."/>
            <person name="Nixon B."/>
            <person name="Dacheux J.L."/>
            <person name="Niwa H."/>
            <person name="Sekita Y."/>
            <person name="Huang X."/>
            <person name="Stark A."/>
            <person name="Kheradpour P."/>
            <person name="Kellis M."/>
            <person name="Flicek P."/>
            <person name="Chen Y."/>
            <person name="Webber C."/>
            <person name="Hardison R."/>
            <person name="Nelson J."/>
            <person name="Hallsworth-Pepin K."/>
            <person name="Delehaunty K."/>
            <person name="Markovic C."/>
            <person name="Minx P."/>
            <person name="Feng Y."/>
            <person name="Kremitzki C."/>
            <person name="Mitreva M."/>
            <person name="Glasscock J."/>
            <person name="Wylie T."/>
            <person name="Wohldmann P."/>
            <person name="Thiru P."/>
            <person name="Nhan M.N."/>
            <person name="Pohl C.S."/>
            <person name="Smith S.M."/>
            <person name="Hou S."/>
            <person name="Nefedov M."/>
            <person name="de Jong P.J."/>
            <person name="Renfree M.B."/>
            <person name="Mardis E.R."/>
            <person name="Wilson R.K."/>
        </authorList>
    </citation>
    <scope>NUCLEOTIDE SEQUENCE [LARGE SCALE GENOMIC DNA]</scope>
    <source>
        <strain evidence="3 4">Glennie</strain>
    </source>
</reference>
<evidence type="ECO:0000313" key="3">
    <source>
        <dbReference type="Ensembl" id="ENSOANP00000041630.1"/>
    </source>
</evidence>
<feature type="region of interest" description="Disordered" evidence="1">
    <location>
        <begin position="55"/>
        <end position="135"/>
    </location>
</feature>
<feature type="region of interest" description="Disordered" evidence="1">
    <location>
        <begin position="415"/>
        <end position="442"/>
    </location>
</feature>
<dbReference type="OMA" id="HIYQANI"/>
<organism evidence="3 4">
    <name type="scientific">Ornithorhynchus anatinus</name>
    <name type="common">Duckbill platypus</name>
    <dbReference type="NCBI Taxonomy" id="9258"/>
    <lineage>
        <taxon>Eukaryota</taxon>
        <taxon>Metazoa</taxon>
        <taxon>Chordata</taxon>
        <taxon>Craniata</taxon>
        <taxon>Vertebrata</taxon>
        <taxon>Euteleostomi</taxon>
        <taxon>Mammalia</taxon>
        <taxon>Monotremata</taxon>
        <taxon>Ornithorhynchidae</taxon>
        <taxon>Ornithorhynchus</taxon>
    </lineage>
</organism>
<reference evidence="3" key="2">
    <citation type="submission" date="2025-08" db="UniProtKB">
        <authorList>
            <consortium name="Ensembl"/>
        </authorList>
    </citation>
    <scope>IDENTIFICATION</scope>
    <source>
        <strain evidence="3">Glennie</strain>
    </source>
</reference>
<gene>
    <name evidence="3" type="primary">IQCH</name>
</gene>
<feature type="region of interest" description="Disordered" evidence="1">
    <location>
        <begin position="1274"/>
        <end position="1296"/>
    </location>
</feature>
<proteinExistence type="predicted"/>
<accession>A0A6I8NLL3</accession>
<protein>
    <recommendedName>
        <fullName evidence="2">IQCH-like ATP-grasp domain-containing protein</fullName>
    </recommendedName>
</protein>
<feature type="compositionally biased region" description="Gly residues" evidence="1">
    <location>
        <begin position="112"/>
        <end position="123"/>
    </location>
</feature>
<dbReference type="PANTHER" id="PTHR14465">
    <property type="entry name" value="IQ DOMAIN-CONTAINING PROTEIN H"/>
    <property type="match status" value="1"/>
</dbReference>